<name>A0A815N8T2_ADIRI</name>
<keyword evidence="1" id="KW-0732">Signal</keyword>
<evidence type="ECO:0008006" key="4">
    <source>
        <dbReference type="Google" id="ProtNLM"/>
    </source>
</evidence>
<reference evidence="2" key="1">
    <citation type="submission" date="2021-02" db="EMBL/GenBank/DDBJ databases">
        <authorList>
            <person name="Nowell W R."/>
        </authorList>
    </citation>
    <scope>NUCLEOTIDE SEQUENCE</scope>
</reference>
<evidence type="ECO:0000313" key="2">
    <source>
        <dbReference type="EMBL" id="CAF1430679.1"/>
    </source>
</evidence>
<organism evidence="2 3">
    <name type="scientific">Adineta ricciae</name>
    <name type="common">Rotifer</name>
    <dbReference type="NCBI Taxonomy" id="249248"/>
    <lineage>
        <taxon>Eukaryota</taxon>
        <taxon>Metazoa</taxon>
        <taxon>Spiralia</taxon>
        <taxon>Gnathifera</taxon>
        <taxon>Rotifera</taxon>
        <taxon>Eurotatoria</taxon>
        <taxon>Bdelloidea</taxon>
        <taxon>Adinetida</taxon>
        <taxon>Adinetidae</taxon>
        <taxon>Adineta</taxon>
    </lineage>
</organism>
<sequence length="95" mass="10481">MPEIIKLIVFLSASLNTAVTLLGANGNSIERNVANESRDILIDISNIKLHLLESQWASTFKMTNILTNNITSATTGKKPLNISLLELVQLFIFIL</sequence>
<evidence type="ECO:0000256" key="1">
    <source>
        <dbReference type="SAM" id="SignalP"/>
    </source>
</evidence>
<evidence type="ECO:0000313" key="3">
    <source>
        <dbReference type="Proteomes" id="UP000663852"/>
    </source>
</evidence>
<feature type="signal peptide" evidence="1">
    <location>
        <begin position="1"/>
        <end position="18"/>
    </location>
</feature>
<protein>
    <recommendedName>
        <fullName evidence="4">Secreted protein</fullName>
    </recommendedName>
</protein>
<gene>
    <name evidence="2" type="ORF">EDS130_LOCUS38180</name>
</gene>
<dbReference type="Proteomes" id="UP000663852">
    <property type="component" value="Unassembled WGS sequence"/>
</dbReference>
<dbReference type="EMBL" id="CAJNOJ010000393">
    <property type="protein sequence ID" value="CAF1430679.1"/>
    <property type="molecule type" value="Genomic_DNA"/>
</dbReference>
<proteinExistence type="predicted"/>
<dbReference type="OrthoDB" id="6039950at2759"/>
<dbReference type="AlphaFoldDB" id="A0A815N8T2"/>
<accession>A0A815N8T2</accession>
<feature type="chain" id="PRO_5033065446" description="Secreted protein" evidence="1">
    <location>
        <begin position="19"/>
        <end position="95"/>
    </location>
</feature>
<comment type="caution">
    <text evidence="2">The sequence shown here is derived from an EMBL/GenBank/DDBJ whole genome shotgun (WGS) entry which is preliminary data.</text>
</comment>